<keyword evidence="5 7" id="KW-0472">Membrane</keyword>
<evidence type="ECO:0000256" key="4">
    <source>
        <dbReference type="ARBA" id="ARBA00022989"/>
    </source>
</evidence>
<dbReference type="SUPFAM" id="SSF161070">
    <property type="entry name" value="SNF-like"/>
    <property type="match status" value="1"/>
</dbReference>
<name>A0A1H2WH29_ACIFE</name>
<proteinExistence type="inferred from homology"/>
<keyword evidence="4 7" id="KW-1133">Transmembrane helix</keyword>
<feature type="transmembrane region" description="Helical" evidence="7">
    <location>
        <begin position="44"/>
        <end position="68"/>
    </location>
</feature>
<dbReference type="RefSeq" id="WP_074705586.1">
    <property type="nucleotide sequence ID" value="NZ_CAMEFB010000001.1"/>
</dbReference>
<dbReference type="NCBIfam" id="NF037979">
    <property type="entry name" value="Na_transp"/>
    <property type="match status" value="1"/>
</dbReference>
<evidence type="ECO:0000256" key="6">
    <source>
        <dbReference type="RuleBase" id="RU003732"/>
    </source>
</evidence>
<feature type="transmembrane region" description="Helical" evidence="7">
    <location>
        <begin position="12"/>
        <end position="32"/>
    </location>
</feature>
<dbReference type="PANTHER" id="PTHR42948:SF1">
    <property type="entry name" value="TRANSPORTER"/>
    <property type="match status" value="1"/>
</dbReference>
<evidence type="ECO:0000256" key="7">
    <source>
        <dbReference type="SAM" id="Phobius"/>
    </source>
</evidence>
<evidence type="ECO:0000256" key="1">
    <source>
        <dbReference type="ARBA" id="ARBA00004141"/>
    </source>
</evidence>
<dbReference type="PRINTS" id="PR00176">
    <property type="entry name" value="NANEUSMPORT"/>
</dbReference>
<keyword evidence="3 6" id="KW-0812">Transmembrane</keyword>
<comment type="similarity">
    <text evidence="6">Belongs to the sodium:neurotransmitter symporter (SNF) (TC 2.A.22) family.</text>
</comment>
<dbReference type="Proteomes" id="UP000182379">
    <property type="component" value="Unassembled WGS sequence"/>
</dbReference>
<dbReference type="PANTHER" id="PTHR42948">
    <property type="entry name" value="TRANSPORTER"/>
    <property type="match status" value="1"/>
</dbReference>
<evidence type="ECO:0000256" key="2">
    <source>
        <dbReference type="ARBA" id="ARBA00022448"/>
    </source>
</evidence>
<feature type="transmembrane region" description="Helical" evidence="7">
    <location>
        <begin position="220"/>
        <end position="248"/>
    </location>
</feature>
<evidence type="ECO:0000313" key="9">
    <source>
        <dbReference type="Proteomes" id="UP000182379"/>
    </source>
</evidence>
<feature type="transmembrane region" description="Helical" evidence="7">
    <location>
        <begin position="260"/>
        <end position="286"/>
    </location>
</feature>
<accession>A0A1H2WH29</accession>
<feature type="transmembrane region" description="Helical" evidence="7">
    <location>
        <begin position="351"/>
        <end position="371"/>
    </location>
</feature>
<dbReference type="CDD" id="cd10336">
    <property type="entry name" value="SLC6sbd_Tyt1-Like"/>
    <property type="match status" value="1"/>
</dbReference>
<evidence type="ECO:0000256" key="3">
    <source>
        <dbReference type="ARBA" id="ARBA00022692"/>
    </source>
</evidence>
<feature type="transmembrane region" description="Helical" evidence="7">
    <location>
        <begin position="438"/>
        <end position="455"/>
    </location>
</feature>
<dbReference type="InterPro" id="IPR047218">
    <property type="entry name" value="YocR/YhdH-like"/>
</dbReference>
<organism evidence="8 9">
    <name type="scientific">Acidaminococcus fermentans</name>
    <dbReference type="NCBI Taxonomy" id="905"/>
    <lineage>
        <taxon>Bacteria</taxon>
        <taxon>Bacillati</taxon>
        <taxon>Bacillota</taxon>
        <taxon>Negativicutes</taxon>
        <taxon>Acidaminococcales</taxon>
        <taxon>Acidaminococcaceae</taxon>
        <taxon>Acidaminococcus</taxon>
    </lineage>
</organism>
<dbReference type="InterPro" id="IPR037272">
    <property type="entry name" value="SNS_sf"/>
</dbReference>
<gene>
    <name evidence="8" type="ORF">SAMN05216495_10644</name>
</gene>
<feature type="transmembrane region" description="Helical" evidence="7">
    <location>
        <begin position="391"/>
        <end position="409"/>
    </location>
</feature>
<dbReference type="InterPro" id="IPR000175">
    <property type="entry name" value="Na/ntran_symport"/>
</dbReference>
<sequence>MSEQQSTRDSFQSRLGFILVSAGCAIGIGNVWKFPYLCGQYGGAAFILLYLLFLLILGIPVLLCEFALGRSSRQSVARCFDRLAPAGSRWPRLKYIGIAGVTLLMLYYTTVTGWMLNYCWLHLKGTFAGQSPAFIQSTFQAMLAHPLSMGFWTFLSCFLGFVVCYMGLEKGIERITKVMMSALLLLMIILAVHSLFLPGAEKGIEFYLVPNFAALEKLGWGNVIYAAMSQAFFTLSAGNGAMMIFASYMDKKRSLPGEALTITALDTFVALMSGFIIIPACFAYGIQPDAGPSLIFLTIPNLFTLMPGGRIWGSLFFIFLSFAALSTVIAVMESIIACFRELFDWERPKAAWIVFLLIAVGSIPCVLGFNLWSGFQPLGPGTGVLDLEDFIVSNNLLPLGGLTFVLFCTRKNGWGWNNFLDEVNQGAGRNLADWWKQYYTWGLPLVILGIYLKGYDDLFAKQGPAVLAQWMLIALAFLGWIGYCVKGHRTKKE</sequence>
<feature type="transmembrane region" description="Helical" evidence="7">
    <location>
        <begin position="95"/>
        <end position="116"/>
    </location>
</feature>
<feature type="transmembrane region" description="Helical" evidence="7">
    <location>
        <begin position="311"/>
        <end position="339"/>
    </location>
</feature>
<feature type="transmembrane region" description="Helical" evidence="7">
    <location>
        <begin position="149"/>
        <end position="168"/>
    </location>
</feature>
<dbReference type="Pfam" id="PF00209">
    <property type="entry name" value="SNF"/>
    <property type="match status" value="2"/>
</dbReference>
<feature type="transmembrane region" description="Helical" evidence="7">
    <location>
        <begin position="467"/>
        <end position="485"/>
    </location>
</feature>
<comment type="caution">
    <text evidence="8">The sequence shown here is derived from an EMBL/GenBank/DDBJ whole genome shotgun (WGS) entry which is preliminary data.</text>
</comment>
<dbReference type="EMBL" id="FNOP01000006">
    <property type="protein sequence ID" value="SDW79831.1"/>
    <property type="molecule type" value="Genomic_DNA"/>
</dbReference>
<dbReference type="GO" id="GO:0015293">
    <property type="term" value="F:symporter activity"/>
    <property type="evidence" value="ECO:0007669"/>
    <property type="project" value="UniProtKB-KW"/>
</dbReference>
<feature type="transmembrane region" description="Helical" evidence="7">
    <location>
        <begin position="180"/>
        <end position="200"/>
    </location>
</feature>
<reference evidence="8 9" key="1">
    <citation type="submission" date="2016-10" db="EMBL/GenBank/DDBJ databases">
        <authorList>
            <person name="Varghese N."/>
            <person name="Submissions S."/>
        </authorList>
    </citation>
    <scope>NUCLEOTIDE SEQUENCE [LARGE SCALE GENOMIC DNA]</scope>
    <source>
        <strain evidence="8 9">WCC6</strain>
    </source>
</reference>
<keyword evidence="6" id="KW-0769">Symport</keyword>
<protein>
    <recommendedName>
        <fullName evidence="6">Transporter</fullName>
    </recommendedName>
</protein>
<dbReference type="GO" id="GO:0016020">
    <property type="term" value="C:membrane"/>
    <property type="evidence" value="ECO:0007669"/>
    <property type="project" value="UniProtKB-SubCell"/>
</dbReference>
<dbReference type="AlphaFoldDB" id="A0A1H2WH29"/>
<keyword evidence="2 6" id="KW-0813">Transport</keyword>
<comment type="subcellular location">
    <subcellularLocation>
        <location evidence="1">Membrane</location>
        <topology evidence="1">Multi-pass membrane protein</topology>
    </subcellularLocation>
</comment>
<evidence type="ECO:0000256" key="5">
    <source>
        <dbReference type="ARBA" id="ARBA00023136"/>
    </source>
</evidence>
<dbReference type="PROSITE" id="PS00610">
    <property type="entry name" value="NA_NEUROTRAN_SYMP_1"/>
    <property type="match status" value="1"/>
</dbReference>
<dbReference type="PROSITE" id="PS50267">
    <property type="entry name" value="NA_NEUROTRAN_SYMP_3"/>
    <property type="match status" value="1"/>
</dbReference>
<evidence type="ECO:0000313" key="8">
    <source>
        <dbReference type="EMBL" id="SDW79831.1"/>
    </source>
</evidence>